<evidence type="ECO:0000313" key="3">
    <source>
        <dbReference type="EMBL" id="CAB4187866.1"/>
    </source>
</evidence>
<organism evidence="2">
    <name type="scientific">uncultured Caudovirales phage</name>
    <dbReference type="NCBI Taxonomy" id="2100421"/>
    <lineage>
        <taxon>Viruses</taxon>
        <taxon>Duplodnaviria</taxon>
        <taxon>Heunggongvirae</taxon>
        <taxon>Uroviricota</taxon>
        <taxon>Caudoviricetes</taxon>
        <taxon>Peduoviridae</taxon>
        <taxon>Maltschvirus</taxon>
        <taxon>Maltschvirus maltsch</taxon>
    </lineage>
</organism>
<dbReference type="EMBL" id="LR797483">
    <property type="protein sequence ID" value="CAB4219601.1"/>
    <property type="molecule type" value="Genomic_DNA"/>
</dbReference>
<evidence type="ECO:0000313" key="2">
    <source>
        <dbReference type="EMBL" id="CAB4178504.1"/>
    </source>
</evidence>
<gene>
    <name evidence="2" type="ORF">UFOVP1017_19</name>
    <name evidence="3" type="ORF">UFOVP1168_19</name>
    <name evidence="4" type="ORF">UFOVP1617_34</name>
    <name evidence="1" type="ORF">UFOVP511_19</name>
</gene>
<sequence>MKVMLTVYYDEQEEEFTRVVYEPEWLQANPFLRDNTLHDVISALKPLQVIVHKQAVEEMRAARVKWNALRGKP</sequence>
<proteinExistence type="predicted"/>
<protein>
    <submittedName>
        <fullName evidence="2">Uncharacterized protein</fullName>
    </submittedName>
</protein>
<reference evidence="2" key="1">
    <citation type="submission" date="2020-05" db="EMBL/GenBank/DDBJ databases">
        <authorList>
            <person name="Chiriac C."/>
            <person name="Salcher M."/>
            <person name="Ghai R."/>
            <person name="Kavagutti S V."/>
        </authorList>
    </citation>
    <scope>NUCLEOTIDE SEQUENCE</scope>
</reference>
<evidence type="ECO:0000313" key="1">
    <source>
        <dbReference type="EMBL" id="CAB4147230.1"/>
    </source>
</evidence>
<dbReference type="EMBL" id="LR796490">
    <property type="protein sequence ID" value="CAB4147230.1"/>
    <property type="molecule type" value="Genomic_DNA"/>
</dbReference>
<accession>A0A6J5QFQ4</accession>
<dbReference type="EMBL" id="LR796968">
    <property type="protein sequence ID" value="CAB4178504.1"/>
    <property type="molecule type" value="Genomic_DNA"/>
</dbReference>
<dbReference type="EMBL" id="LR797116">
    <property type="protein sequence ID" value="CAB4187866.1"/>
    <property type="molecule type" value="Genomic_DNA"/>
</dbReference>
<evidence type="ECO:0000313" key="4">
    <source>
        <dbReference type="EMBL" id="CAB4219601.1"/>
    </source>
</evidence>
<name>A0A6J5QFQ4_9CAUD</name>